<evidence type="ECO:0000256" key="5">
    <source>
        <dbReference type="ARBA" id="ARBA00022530"/>
    </source>
</evidence>
<proteinExistence type="inferred from homology"/>
<dbReference type="InterPro" id="IPR018161">
    <property type="entry name" value="Wnt_CS"/>
</dbReference>
<reference evidence="11" key="1">
    <citation type="submission" date="2020-06" db="EMBL/GenBank/DDBJ databases">
        <title>Draft genome of Bugula neritina, a colonial animal packing powerful symbionts and potential medicines.</title>
        <authorList>
            <person name="Rayko M."/>
        </authorList>
    </citation>
    <scope>NUCLEOTIDE SEQUENCE [LARGE SCALE GENOMIC DNA]</scope>
    <source>
        <strain evidence="11">Kwan_BN1</strain>
    </source>
</reference>
<dbReference type="PANTHER" id="PTHR12027">
    <property type="entry name" value="WNT RELATED"/>
    <property type="match status" value="1"/>
</dbReference>
<gene>
    <name evidence="11" type="ORF">EB796_009776</name>
</gene>
<dbReference type="Gene3D" id="3.30.2460.20">
    <property type="match status" value="1"/>
</dbReference>
<dbReference type="FunFam" id="3.30.2460.20:FF:000001">
    <property type="entry name" value="Wnt homolog"/>
    <property type="match status" value="1"/>
</dbReference>
<evidence type="ECO:0000313" key="12">
    <source>
        <dbReference type="Proteomes" id="UP000593567"/>
    </source>
</evidence>
<dbReference type="InterPro" id="IPR005817">
    <property type="entry name" value="Wnt"/>
</dbReference>
<dbReference type="GO" id="GO:0030182">
    <property type="term" value="P:neuron differentiation"/>
    <property type="evidence" value="ECO:0007669"/>
    <property type="project" value="TreeGrafter"/>
</dbReference>
<dbReference type="GO" id="GO:0045165">
    <property type="term" value="P:cell fate commitment"/>
    <property type="evidence" value="ECO:0007669"/>
    <property type="project" value="TreeGrafter"/>
</dbReference>
<comment type="function">
    <text evidence="9">Ligand for members of the frizzled family of seven transmembrane receptors.</text>
</comment>
<comment type="similarity">
    <text evidence="2 9">Belongs to the Wnt family.</text>
</comment>
<keyword evidence="12" id="KW-1185">Reference proteome</keyword>
<evidence type="ECO:0000256" key="2">
    <source>
        <dbReference type="ARBA" id="ARBA00005683"/>
    </source>
</evidence>
<dbReference type="Proteomes" id="UP000593567">
    <property type="component" value="Unassembled WGS sequence"/>
</dbReference>
<comment type="subcellular location">
    <subcellularLocation>
        <location evidence="1 9">Secreted</location>
        <location evidence="1 9">Extracellular space</location>
        <location evidence="1 9">Extracellular matrix</location>
    </subcellularLocation>
</comment>
<feature type="region of interest" description="Disordered" evidence="10">
    <location>
        <begin position="271"/>
        <end position="319"/>
    </location>
</feature>
<dbReference type="EMBL" id="VXIV02001556">
    <property type="protein sequence ID" value="KAF6031874.1"/>
    <property type="molecule type" value="Genomic_DNA"/>
</dbReference>
<evidence type="ECO:0000256" key="6">
    <source>
        <dbReference type="ARBA" id="ARBA00022687"/>
    </source>
</evidence>
<organism evidence="11 12">
    <name type="scientific">Bugula neritina</name>
    <name type="common">Brown bryozoan</name>
    <name type="synonym">Sertularia neritina</name>
    <dbReference type="NCBI Taxonomy" id="10212"/>
    <lineage>
        <taxon>Eukaryota</taxon>
        <taxon>Metazoa</taxon>
        <taxon>Spiralia</taxon>
        <taxon>Lophotrochozoa</taxon>
        <taxon>Bryozoa</taxon>
        <taxon>Gymnolaemata</taxon>
        <taxon>Cheilostomatida</taxon>
        <taxon>Flustrina</taxon>
        <taxon>Buguloidea</taxon>
        <taxon>Bugulidae</taxon>
        <taxon>Bugula</taxon>
    </lineage>
</organism>
<dbReference type="SMART" id="SM00097">
    <property type="entry name" value="WNT1"/>
    <property type="match status" value="1"/>
</dbReference>
<keyword evidence="4" id="KW-0964">Secreted</keyword>
<keyword evidence="8" id="KW-0449">Lipoprotein</keyword>
<evidence type="ECO:0000256" key="4">
    <source>
        <dbReference type="ARBA" id="ARBA00022525"/>
    </source>
</evidence>
<dbReference type="GO" id="GO:0005615">
    <property type="term" value="C:extracellular space"/>
    <property type="evidence" value="ECO:0007669"/>
    <property type="project" value="TreeGrafter"/>
</dbReference>
<dbReference type="GO" id="GO:0005109">
    <property type="term" value="F:frizzled binding"/>
    <property type="evidence" value="ECO:0007669"/>
    <property type="project" value="TreeGrafter"/>
</dbReference>
<evidence type="ECO:0000256" key="3">
    <source>
        <dbReference type="ARBA" id="ARBA00022473"/>
    </source>
</evidence>
<evidence type="ECO:0000313" key="11">
    <source>
        <dbReference type="EMBL" id="KAF6031874.1"/>
    </source>
</evidence>
<dbReference type="InterPro" id="IPR043158">
    <property type="entry name" value="Wnt_C"/>
</dbReference>
<comment type="caution">
    <text evidence="11">The sequence shown here is derived from an EMBL/GenBank/DDBJ whole genome shotgun (WGS) entry which is preliminary data.</text>
</comment>
<dbReference type="GO" id="GO:0060070">
    <property type="term" value="P:canonical Wnt signaling pathway"/>
    <property type="evidence" value="ECO:0007669"/>
    <property type="project" value="TreeGrafter"/>
</dbReference>
<evidence type="ECO:0000256" key="8">
    <source>
        <dbReference type="ARBA" id="ARBA00023288"/>
    </source>
</evidence>
<feature type="compositionally biased region" description="Low complexity" evidence="10">
    <location>
        <begin position="281"/>
        <end position="301"/>
    </location>
</feature>
<dbReference type="PROSITE" id="PS00246">
    <property type="entry name" value="WNT1"/>
    <property type="match status" value="1"/>
</dbReference>
<dbReference type="PANTHER" id="PTHR12027:SF91">
    <property type="entry name" value="PROTO-ONCOGENE WNT-1"/>
    <property type="match status" value="1"/>
</dbReference>
<feature type="compositionally biased region" description="Polar residues" evidence="10">
    <location>
        <begin position="302"/>
        <end position="313"/>
    </location>
</feature>
<dbReference type="AlphaFoldDB" id="A0A7J7K1P0"/>
<dbReference type="PRINTS" id="PR01349">
    <property type="entry name" value="WNTPROTEIN"/>
</dbReference>
<sequence length="429" mass="48567">MLNPSTLLTPPSSSQGVFAICSCLQMKLCFKYCRTLAQDYDISESYLDTNQISPSNAYSEKQDSSSSLQPRMQYLTKKQRKLAEKNPQSIYAVVDGALLAIRECQHQFEKRLWNCPTQPSNVGGSIFGRILNIGCRETAFIYSIMSAGVAHAIATACSTGRIHTCSCDYRLEQPTDEDWKWGGCSDNVKFGYRFSKQFIDSIEQGEDLRFMVNRQNNEAGRRHVVSETRKECKCHGMSGSCTMKTCWMKLSSFKVIGDRLKEKFDGASKVDAGNGWESTGNRASSSSNRPSRSSSDKNSASYLSNNFENSISSKNRKENDVKKINRNKLNFVPVDESHKIPTKKDMVYFQESPDFCTTSTNSKYKFEGTRGRECNATSMEIDGCQLMCCSRGHETETYIHEKTCRCSFEWCCKVECDVCRETRVRNICK</sequence>
<keyword evidence="7" id="KW-1015">Disulfide bond</keyword>
<keyword evidence="5" id="KW-0272">Extracellular matrix</keyword>
<evidence type="ECO:0000256" key="9">
    <source>
        <dbReference type="RuleBase" id="RU003500"/>
    </source>
</evidence>
<dbReference type="Pfam" id="PF00110">
    <property type="entry name" value="wnt"/>
    <property type="match status" value="1"/>
</dbReference>
<dbReference type="GO" id="GO:0005125">
    <property type="term" value="F:cytokine activity"/>
    <property type="evidence" value="ECO:0007669"/>
    <property type="project" value="TreeGrafter"/>
</dbReference>
<keyword evidence="6 9" id="KW-0879">Wnt signaling pathway</keyword>
<accession>A0A7J7K1P0</accession>
<keyword evidence="3 9" id="KW-0217">Developmental protein</keyword>
<evidence type="ECO:0000256" key="10">
    <source>
        <dbReference type="SAM" id="MobiDB-lite"/>
    </source>
</evidence>
<name>A0A7J7K1P0_BUGNE</name>
<dbReference type="OrthoDB" id="5945655at2759"/>
<protein>
    <recommendedName>
        <fullName evidence="9">Protein Wnt</fullName>
    </recommendedName>
</protein>
<evidence type="ECO:0000256" key="1">
    <source>
        <dbReference type="ARBA" id="ARBA00004498"/>
    </source>
</evidence>
<evidence type="ECO:0000256" key="7">
    <source>
        <dbReference type="ARBA" id="ARBA00023157"/>
    </source>
</evidence>